<dbReference type="PRINTS" id="PR00756">
    <property type="entry name" value="ALADIPTASE"/>
</dbReference>
<gene>
    <name evidence="13" type="ORF">CDCA_CDCA04G1157</name>
</gene>
<reference evidence="13 14" key="1">
    <citation type="submission" date="2022-07" db="EMBL/GenBank/DDBJ databases">
        <title>Genome-wide signatures of adaptation to extreme environments.</title>
        <authorList>
            <person name="Cho C.H."/>
            <person name="Yoon H.S."/>
        </authorList>
    </citation>
    <scope>NUCLEOTIDE SEQUENCE [LARGE SCALE GENOMIC DNA]</scope>
    <source>
        <strain evidence="13 14">DBV 063 E5</strain>
    </source>
</reference>
<dbReference type="Gene3D" id="1.10.390.10">
    <property type="entry name" value="Neutral Protease Domain 2"/>
    <property type="match status" value="1"/>
</dbReference>
<dbReference type="EMBL" id="JANCYW010000004">
    <property type="protein sequence ID" value="KAK4535132.1"/>
    <property type="molecule type" value="Genomic_DNA"/>
</dbReference>
<keyword evidence="6" id="KW-0378">Hydrolase</keyword>
<dbReference type="GO" id="GO:0008270">
    <property type="term" value="F:zinc ion binding"/>
    <property type="evidence" value="ECO:0007669"/>
    <property type="project" value="InterPro"/>
</dbReference>
<dbReference type="InterPro" id="IPR042097">
    <property type="entry name" value="Aminopeptidase_N-like_N_sf"/>
</dbReference>
<comment type="cofactor">
    <cofactor evidence="1">
        <name>Zn(2+)</name>
        <dbReference type="ChEBI" id="CHEBI:29105"/>
    </cofactor>
</comment>
<dbReference type="Gene3D" id="3.30.2010.30">
    <property type="match status" value="1"/>
</dbReference>
<name>A0AAV9IS96_CYACA</name>
<dbReference type="Proteomes" id="UP001301350">
    <property type="component" value="Unassembled WGS sequence"/>
</dbReference>
<dbReference type="InterPro" id="IPR014782">
    <property type="entry name" value="Peptidase_M1_dom"/>
</dbReference>
<comment type="caution">
    <text evidence="13">The sequence shown here is derived from an EMBL/GenBank/DDBJ whole genome shotgun (WGS) entry which is preliminary data.</text>
</comment>
<dbReference type="Pfam" id="PF17900">
    <property type="entry name" value="Peptidase_M1_N"/>
    <property type="match status" value="1"/>
</dbReference>
<organism evidence="13 14">
    <name type="scientific">Cyanidium caldarium</name>
    <name type="common">Red alga</name>
    <dbReference type="NCBI Taxonomy" id="2771"/>
    <lineage>
        <taxon>Eukaryota</taxon>
        <taxon>Rhodophyta</taxon>
        <taxon>Bangiophyceae</taxon>
        <taxon>Cyanidiales</taxon>
        <taxon>Cyanidiaceae</taxon>
        <taxon>Cyanidium</taxon>
    </lineage>
</organism>
<proteinExistence type="inferred from homology"/>
<dbReference type="NCBIfam" id="TIGR02414">
    <property type="entry name" value="pepN_proteo"/>
    <property type="match status" value="1"/>
</dbReference>
<dbReference type="PANTHER" id="PTHR46322">
    <property type="entry name" value="PUROMYCIN-SENSITIVE AMINOPEPTIDASE"/>
    <property type="match status" value="1"/>
</dbReference>
<dbReference type="InterPro" id="IPR012779">
    <property type="entry name" value="Peptidase_M1_pepN"/>
</dbReference>
<dbReference type="InterPro" id="IPR024601">
    <property type="entry name" value="Peptidase_M1_pepN_C"/>
</dbReference>
<protein>
    <recommendedName>
        <fullName evidence="15">Aminopeptidase N</fullName>
    </recommendedName>
</protein>
<evidence type="ECO:0000259" key="9">
    <source>
        <dbReference type="Pfam" id="PF01433"/>
    </source>
</evidence>
<dbReference type="CDD" id="cd09600">
    <property type="entry name" value="M1_APN"/>
    <property type="match status" value="1"/>
</dbReference>
<dbReference type="Pfam" id="PF17432">
    <property type="entry name" value="DUF3458_C"/>
    <property type="match status" value="1"/>
</dbReference>
<accession>A0AAV9IS96</accession>
<evidence type="ECO:0000259" key="10">
    <source>
        <dbReference type="Pfam" id="PF11940"/>
    </source>
</evidence>
<evidence type="ECO:0000313" key="13">
    <source>
        <dbReference type="EMBL" id="KAK4535132.1"/>
    </source>
</evidence>
<evidence type="ECO:0000256" key="5">
    <source>
        <dbReference type="ARBA" id="ARBA00022723"/>
    </source>
</evidence>
<dbReference type="Gene3D" id="1.25.50.10">
    <property type="entry name" value="Peptidase M1, alanyl aminopeptidase, C-terminal domain"/>
    <property type="match status" value="1"/>
</dbReference>
<dbReference type="Gene3D" id="2.60.40.1840">
    <property type="match status" value="1"/>
</dbReference>
<evidence type="ECO:0000313" key="14">
    <source>
        <dbReference type="Proteomes" id="UP001301350"/>
    </source>
</evidence>
<evidence type="ECO:0000259" key="12">
    <source>
        <dbReference type="Pfam" id="PF17900"/>
    </source>
</evidence>
<dbReference type="InterPro" id="IPR035414">
    <property type="entry name" value="Peptidase_M1_pepN_Ig-like"/>
</dbReference>
<dbReference type="InterPro" id="IPR045357">
    <property type="entry name" value="Aminopeptidase_N-like_N"/>
</dbReference>
<keyword evidence="3" id="KW-0031">Aminopeptidase</keyword>
<keyword evidence="4" id="KW-0645">Protease</keyword>
<evidence type="ECO:0000256" key="7">
    <source>
        <dbReference type="ARBA" id="ARBA00022833"/>
    </source>
</evidence>
<dbReference type="SUPFAM" id="SSF55486">
    <property type="entry name" value="Metalloproteases ('zincins'), catalytic domain"/>
    <property type="match status" value="1"/>
</dbReference>
<evidence type="ECO:0000259" key="11">
    <source>
        <dbReference type="Pfam" id="PF17432"/>
    </source>
</evidence>
<keyword evidence="7" id="KW-0862">Zinc</keyword>
<feature type="domain" description="Aminopeptidase N-like N-terminal" evidence="12">
    <location>
        <begin position="181"/>
        <end position="266"/>
    </location>
</feature>
<feature type="domain" description="Peptidase M1 alanyl aminopeptidase C-terminal" evidence="11">
    <location>
        <begin position="636"/>
        <end position="979"/>
    </location>
</feature>
<dbReference type="InterPro" id="IPR027268">
    <property type="entry name" value="Peptidase_M4/M1_CTD_sf"/>
</dbReference>
<dbReference type="InterPro" id="IPR001930">
    <property type="entry name" value="Peptidase_M1"/>
</dbReference>
<evidence type="ECO:0000256" key="1">
    <source>
        <dbReference type="ARBA" id="ARBA00001947"/>
    </source>
</evidence>
<evidence type="ECO:0008006" key="15">
    <source>
        <dbReference type="Google" id="ProtNLM"/>
    </source>
</evidence>
<sequence>MFVTTLGTRLLRTVQRVSWRSTTPAWGARRLRPLARPPFARRQSIRSVRVSRRDTRSRCAMTLAADKNTKVKYRRDYAPPPFLVDDAELEFALHETATRVTAALRVRRNPAVSAEGQRALRLDRGKGVQLVPRSLQVDEAVLDADAGDYTLSPEALEIHRLPAGTATFTVRSEVVICPRDNTALEGLYVSGGNFCTQCEAEGFRRITFFIDRPDVMARYRTRIVADRERYPVLLSNGNLVESGAVPDDASLHYVVYEDPWRKPCYLFALVAGKLVAVTDSFTRAVSGRPVDLRLYVRAGDEPCGAHAMASLKRAMRWDEEVYGREYDLDVFNIVAVDDFNMGAMENKSLNLFNSKYVLASASTATDADYHAIEGVVGHEYFHNWSGNRVTCRDWFQLSLKEGFTVFRDQEFSADMLRSRAVQRIVDVMRLRSAQFPQDAGPMAHPVRPDAYEAINNFYSVTVYEKGAEVIRMLRALVGVDGFRRGTDLYFERHDGQAVTCDDFVAAIRDANPDAMDAQRWQQFLLWYSQAGTPEVRVLSERYDAAERALRVTLCQRVPPTPGQPTKRPHVIPVATGLLGSDGREVMRTQTLLLTAERQEFCLRDVPPDTVSSYLRGFSAPVKLFRDDIGGKEEEERQLAFLMAHDTDDFNRWEAAQTLLLRAALETGGELSETAAAALEAAFDARAESDPLLLTRLLTVPSEGYVADEVRDDDKAATAAAVDPVRIHAACGRLRRQVATRLRSRLQRYLQEMLPVEAREASSLEAVAQGRRALINLSLAYLVTLEDAPEEPTERTPTGYLQLALERSRSHNTMTGTMAALSALANTESTHAAPYRQQALDEFYQRWQHDYLVVDKWLRIQSSASRVSALEDVERLAQHEAYNSANPNNVYSLLGGFALANPYGFHGRDDCARAYRFIADQVLQLDERNPQVAARIATAFLKWRRYDPARQSAMREQMERIRRRETLSVDVNEILAKALQ</sequence>
<evidence type="ECO:0000256" key="3">
    <source>
        <dbReference type="ARBA" id="ARBA00022438"/>
    </source>
</evidence>
<evidence type="ECO:0000256" key="2">
    <source>
        <dbReference type="ARBA" id="ARBA00010136"/>
    </source>
</evidence>
<dbReference type="SUPFAM" id="SSF63737">
    <property type="entry name" value="Leukotriene A4 hydrolase N-terminal domain"/>
    <property type="match status" value="1"/>
</dbReference>
<keyword evidence="5" id="KW-0479">Metal-binding</keyword>
<keyword evidence="8" id="KW-0482">Metalloprotease</keyword>
<dbReference type="Pfam" id="PF01433">
    <property type="entry name" value="Peptidase_M1"/>
    <property type="match status" value="1"/>
</dbReference>
<dbReference type="AlphaFoldDB" id="A0AAV9IS96"/>
<dbReference type="GO" id="GO:0008237">
    <property type="term" value="F:metallopeptidase activity"/>
    <property type="evidence" value="ECO:0007669"/>
    <property type="project" value="UniProtKB-KW"/>
</dbReference>
<feature type="domain" description="Peptidase M1 alanyl aminopeptidase Ig-like fold" evidence="10">
    <location>
        <begin position="531"/>
        <end position="623"/>
    </location>
</feature>
<keyword evidence="14" id="KW-1185">Reference proteome</keyword>
<evidence type="ECO:0000256" key="4">
    <source>
        <dbReference type="ARBA" id="ARBA00022670"/>
    </source>
</evidence>
<dbReference type="Pfam" id="PF11940">
    <property type="entry name" value="DUF3458"/>
    <property type="match status" value="1"/>
</dbReference>
<dbReference type="PANTHER" id="PTHR46322:SF1">
    <property type="entry name" value="PUROMYCIN-SENSITIVE AMINOPEPTIDASE"/>
    <property type="match status" value="1"/>
</dbReference>
<feature type="domain" description="Peptidase M1 membrane alanine aminopeptidase" evidence="9">
    <location>
        <begin position="307"/>
        <end position="512"/>
    </location>
</feature>
<dbReference type="Gene3D" id="2.60.40.1730">
    <property type="entry name" value="tricorn interacting facor f3 domain"/>
    <property type="match status" value="1"/>
</dbReference>
<dbReference type="GO" id="GO:0006508">
    <property type="term" value="P:proteolysis"/>
    <property type="evidence" value="ECO:0007669"/>
    <property type="project" value="UniProtKB-KW"/>
</dbReference>
<comment type="similarity">
    <text evidence="2">Belongs to the peptidase M1 family.</text>
</comment>
<dbReference type="FunFam" id="3.30.2010.30:FF:000002">
    <property type="entry name" value="Putative aminopeptidase N"/>
    <property type="match status" value="1"/>
</dbReference>
<evidence type="ECO:0000256" key="8">
    <source>
        <dbReference type="ARBA" id="ARBA00023049"/>
    </source>
</evidence>
<evidence type="ECO:0000256" key="6">
    <source>
        <dbReference type="ARBA" id="ARBA00022801"/>
    </source>
</evidence>
<dbReference type="InterPro" id="IPR038438">
    <property type="entry name" value="PepN_Ig-like_sf"/>
</dbReference>
<dbReference type="GO" id="GO:0004177">
    <property type="term" value="F:aminopeptidase activity"/>
    <property type="evidence" value="ECO:0007669"/>
    <property type="project" value="UniProtKB-KW"/>
</dbReference>
<dbReference type="InterPro" id="IPR037144">
    <property type="entry name" value="Peptidase_M1_pepN_C_sf"/>
</dbReference>